<evidence type="ECO:0000256" key="1">
    <source>
        <dbReference type="ARBA" id="ARBA00006717"/>
    </source>
</evidence>
<dbReference type="CDD" id="cd07067">
    <property type="entry name" value="HP_PGM_like"/>
    <property type="match status" value="1"/>
</dbReference>
<dbReference type="InterPro" id="IPR029033">
    <property type="entry name" value="His_PPase_superfam"/>
</dbReference>
<comment type="similarity">
    <text evidence="1">Belongs to the phosphoglycerate mutase family. BPG-dependent PGAM subfamily.</text>
</comment>
<reference evidence="9 10" key="1">
    <citation type="journal article" date="2019" name="G3 (Bethesda)">
        <title>Sequencing of a Wild Apple (Malus baccata) Genome Unravels the Differences Between Cultivated and Wild Apple Species Regarding Disease Resistance and Cold Tolerance.</title>
        <authorList>
            <person name="Chen X."/>
        </authorList>
    </citation>
    <scope>NUCLEOTIDE SEQUENCE [LARGE SCALE GENOMIC DNA]</scope>
    <source>
        <strain evidence="10">cv. Shandingzi</strain>
        <tissue evidence="9">Leaves</tissue>
    </source>
</reference>
<feature type="binding site" evidence="6">
    <location>
        <begin position="135"/>
        <end position="136"/>
    </location>
    <ligand>
        <name>substrate</name>
    </ligand>
</feature>
<evidence type="ECO:0000256" key="3">
    <source>
        <dbReference type="ARBA" id="ARBA00023152"/>
    </source>
</evidence>
<dbReference type="EC" id="5.4.2.11" evidence="2"/>
<keyword evidence="3" id="KW-0324">Glycolysis</keyword>
<dbReference type="InterPro" id="IPR005952">
    <property type="entry name" value="Phosphogly_mut1"/>
</dbReference>
<evidence type="ECO:0000256" key="5">
    <source>
        <dbReference type="PIRSR" id="PIRSR613078-1"/>
    </source>
</evidence>
<keyword evidence="8" id="KW-1133">Transmembrane helix</keyword>
<feature type="active site" description="Tele-phosphohistidine intermediate" evidence="5">
    <location>
        <position position="123"/>
    </location>
</feature>
<keyword evidence="8" id="KW-0472">Membrane</keyword>
<evidence type="ECO:0000256" key="4">
    <source>
        <dbReference type="ARBA" id="ARBA00023235"/>
    </source>
</evidence>
<protein>
    <recommendedName>
        <fullName evidence="2">phosphoglycerate mutase (2,3-diphosphoglycerate-dependent)</fullName>
        <ecNumber evidence="2">5.4.2.11</ecNumber>
    </recommendedName>
</protein>
<accession>A0A540NST0</accession>
<feature type="binding site" evidence="6">
    <location>
        <position position="172"/>
    </location>
    <ligand>
        <name>substrate</name>
    </ligand>
</feature>
<organism evidence="9 10">
    <name type="scientific">Malus baccata</name>
    <name type="common">Siberian crab apple</name>
    <name type="synonym">Pyrus baccata</name>
    <dbReference type="NCBI Taxonomy" id="106549"/>
    <lineage>
        <taxon>Eukaryota</taxon>
        <taxon>Viridiplantae</taxon>
        <taxon>Streptophyta</taxon>
        <taxon>Embryophyta</taxon>
        <taxon>Tracheophyta</taxon>
        <taxon>Spermatophyta</taxon>
        <taxon>Magnoliopsida</taxon>
        <taxon>eudicotyledons</taxon>
        <taxon>Gunneridae</taxon>
        <taxon>Pentapetalae</taxon>
        <taxon>rosids</taxon>
        <taxon>fabids</taxon>
        <taxon>Rosales</taxon>
        <taxon>Rosaceae</taxon>
        <taxon>Amygdaloideae</taxon>
        <taxon>Maleae</taxon>
        <taxon>Malus</taxon>
    </lineage>
</organism>
<dbReference type="InterPro" id="IPR013078">
    <property type="entry name" value="His_Pase_superF_clade-1"/>
</dbReference>
<keyword evidence="10" id="KW-1185">Reference proteome</keyword>
<dbReference type="Proteomes" id="UP000315295">
    <property type="component" value="Unassembled WGS sequence"/>
</dbReference>
<dbReference type="EMBL" id="VIEB01000005">
    <property type="protein sequence ID" value="TQE14094.1"/>
    <property type="molecule type" value="Genomic_DNA"/>
</dbReference>
<feature type="binding site" evidence="6">
    <location>
        <position position="237"/>
    </location>
    <ligand>
        <name>substrate</name>
    </ligand>
</feature>
<dbReference type="SUPFAM" id="SSF53254">
    <property type="entry name" value="Phosphoglycerate mutase-like"/>
    <property type="match status" value="1"/>
</dbReference>
<dbReference type="Gene3D" id="3.40.50.1240">
    <property type="entry name" value="Phosphoglycerate mutase-like"/>
    <property type="match status" value="1"/>
</dbReference>
<keyword evidence="8" id="KW-0812">Transmembrane</keyword>
<dbReference type="STRING" id="106549.A0A540NST0"/>
<proteinExistence type="inferred from homology"/>
<feature type="binding site" evidence="6">
    <location>
        <begin position="226"/>
        <end position="229"/>
    </location>
    <ligand>
        <name>substrate</name>
    </ligand>
</feature>
<feature type="region of interest" description="Disordered" evidence="7">
    <location>
        <begin position="310"/>
        <end position="332"/>
    </location>
</feature>
<evidence type="ECO:0000256" key="2">
    <source>
        <dbReference type="ARBA" id="ARBA00012028"/>
    </source>
</evidence>
<keyword evidence="4" id="KW-0413">Isomerase</keyword>
<evidence type="ECO:0000256" key="6">
    <source>
        <dbReference type="PIRSR" id="PIRSR613078-2"/>
    </source>
</evidence>
<comment type="caution">
    <text evidence="9">The sequence shown here is derived from an EMBL/GenBank/DDBJ whole genome shotgun (WGS) entry which is preliminary data.</text>
</comment>
<feature type="compositionally biased region" description="Basic and acidic residues" evidence="7">
    <location>
        <begin position="318"/>
        <end position="332"/>
    </location>
</feature>
<evidence type="ECO:0000256" key="7">
    <source>
        <dbReference type="SAM" id="MobiDB-lite"/>
    </source>
</evidence>
<feature type="active site" description="Proton donor/acceptor" evidence="5">
    <location>
        <position position="226"/>
    </location>
</feature>
<gene>
    <name evidence="9" type="ORF">C1H46_000013</name>
</gene>
<dbReference type="GO" id="GO:0004619">
    <property type="term" value="F:phosphoglycerate mutase activity"/>
    <property type="evidence" value="ECO:0007669"/>
    <property type="project" value="UniProtKB-EC"/>
</dbReference>
<dbReference type="SMART" id="SM00855">
    <property type="entry name" value="PGAM"/>
    <property type="match status" value="1"/>
</dbReference>
<name>A0A540NST0_MALBA</name>
<dbReference type="PANTHER" id="PTHR11931">
    <property type="entry name" value="PHOSPHOGLYCERATE MUTASE"/>
    <property type="match status" value="1"/>
</dbReference>
<feature type="binding site" evidence="6">
    <location>
        <begin position="253"/>
        <end position="254"/>
    </location>
    <ligand>
        <name>substrate</name>
    </ligand>
</feature>
<sequence length="332" mass="36914">MVATAFRHPVGVIQLHGSVGETGSARNCRQSSFRFISKKFAVDVGLLRKEHCSSRQCRLHVIRSSSSQASTTDPILSTSHGITNNAQKTSSVFILLGDSASSLLILVATLLFAGESSLILICHGESLWNEKNLFTGCVDVPLTKKGVDEALEAGKRISNIPVDMIYTSLLIRAQMTAMLAMTQHHRKKVPIVVHNESIQAKTWGQIYSGDTKKQSIPVITAWQLNERMYGELQGLNKLETAERYGKEQVHEWRRSFDIPPPSGESLEMCSQRAVAYFKEQEGEFMRRGSPVGPTEPGVYAYTKGNLAVFKEDEEERGTEEGVREDEGGRRRE</sequence>
<evidence type="ECO:0000313" key="9">
    <source>
        <dbReference type="EMBL" id="TQE14094.1"/>
    </source>
</evidence>
<evidence type="ECO:0000313" key="10">
    <source>
        <dbReference type="Proteomes" id="UP000315295"/>
    </source>
</evidence>
<feature type="transmembrane region" description="Helical" evidence="8">
    <location>
        <begin position="92"/>
        <end position="113"/>
    </location>
</feature>
<dbReference type="AlphaFoldDB" id="A0A540NST0"/>
<evidence type="ECO:0000256" key="8">
    <source>
        <dbReference type="SAM" id="Phobius"/>
    </source>
</evidence>
<dbReference type="Pfam" id="PF00300">
    <property type="entry name" value="His_Phos_1"/>
    <property type="match status" value="2"/>
</dbReference>
<dbReference type="GO" id="GO:0006096">
    <property type="term" value="P:glycolytic process"/>
    <property type="evidence" value="ECO:0007669"/>
    <property type="project" value="UniProtKB-KW"/>
</dbReference>